<feature type="domain" description="Response regulatory" evidence="3">
    <location>
        <begin position="4"/>
        <end position="118"/>
    </location>
</feature>
<gene>
    <name evidence="4" type="ORF">COT97_04630</name>
</gene>
<dbReference type="InterPro" id="IPR050595">
    <property type="entry name" value="Bact_response_regulator"/>
</dbReference>
<evidence type="ECO:0000256" key="2">
    <source>
        <dbReference type="PROSITE-ProRule" id="PRU00169"/>
    </source>
</evidence>
<proteinExistence type="predicted"/>
<reference evidence="5" key="1">
    <citation type="submission" date="2017-09" db="EMBL/GenBank/DDBJ databases">
        <title>Depth-based differentiation of microbial function through sediment-hosted aquifers and enrichment of novel symbionts in the deep terrestrial subsurface.</title>
        <authorList>
            <person name="Probst A.J."/>
            <person name="Ladd B."/>
            <person name="Jarett J.K."/>
            <person name="Geller-Mcgrath D.E."/>
            <person name="Sieber C.M.K."/>
            <person name="Emerson J.B."/>
            <person name="Anantharaman K."/>
            <person name="Thomas B.C."/>
            <person name="Malmstrom R."/>
            <person name="Stieglmeier M."/>
            <person name="Klingl A."/>
            <person name="Woyke T."/>
            <person name="Ryan C.M."/>
            <person name="Banfield J.F."/>
        </authorList>
    </citation>
    <scope>NUCLEOTIDE SEQUENCE [LARGE SCALE GENOMIC DNA]</scope>
</reference>
<dbReference type="CDD" id="cd17574">
    <property type="entry name" value="REC_OmpR"/>
    <property type="match status" value="1"/>
</dbReference>
<evidence type="ECO:0000256" key="1">
    <source>
        <dbReference type="ARBA" id="ARBA00022553"/>
    </source>
</evidence>
<protein>
    <submittedName>
        <fullName evidence="4">Response regulator</fullName>
    </submittedName>
</protein>
<dbReference type="InterPro" id="IPR001789">
    <property type="entry name" value="Sig_transdc_resp-reg_receiver"/>
</dbReference>
<dbReference type="Gene3D" id="3.40.50.2300">
    <property type="match status" value="1"/>
</dbReference>
<dbReference type="EMBL" id="PFAP01000035">
    <property type="protein sequence ID" value="PIR93812.1"/>
    <property type="molecule type" value="Genomic_DNA"/>
</dbReference>
<evidence type="ECO:0000313" key="4">
    <source>
        <dbReference type="EMBL" id="PIR93812.1"/>
    </source>
</evidence>
<dbReference type="Proteomes" id="UP000229901">
    <property type="component" value="Unassembled WGS sequence"/>
</dbReference>
<comment type="caution">
    <text evidence="4">The sequence shown here is derived from an EMBL/GenBank/DDBJ whole genome shotgun (WGS) entry which is preliminary data.</text>
</comment>
<dbReference type="PROSITE" id="PS50110">
    <property type="entry name" value="RESPONSE_REGULATORY"/>
    <property type="match status" value="1"/>
</dbReference>
<feature type="modified residue" description="4-aspartylphosphate" evidence="2">
    <location>
        <position position="53"/>
    </location>
</feature>
<name>A0A2H0V417_9BACT</name>
<keyword evidence="1 2" id="KW-0597">Phosphoprotein</keyword>
<dbReference type="GO" id="GO:0000160">
    <property type="term" value="P:phosphorelay signal transduction system"/>
    <property type="evidence" value="ECO:0007669"/>
    <property type="project" value="InterPro"/>
</dbReference>
<evidence type="ECO:0000259" key="3">
    <source>
        <dbReference type="PROSITE" id="PS50110"/>
    </source>
</evidence>
<dbReference type="Pfam" id="PF00072">
    <property type="entry name" value="Response_reg"/>
    <property type="match status" value="1"/>
</dbReference>
<evidence type="ECO:0000313" key="5">
    <source>
        <dbReference type="Proteomes" id="UP000229901"/>
    </source>
</evidence>
<dbReference type="PANTHER" id="PTHR44591:SF3">
    <property type="entry name" value="RESPONSE REGULATORY DOMAIN-CONTAINING PROTEIN"/>
    <property type="match status" value="1"/>
</dbReference>
<dbReference type="PANTHER" id="PTHR44591">
    <property type="entry name" value="STRESS RESPONSE REGULATOR PROTEIN 1"/>
    <property type="match status" value="1"/>
</dbReference>
<dbReference type="AlphaFoldDB" id="A0A2H0V417"/>
<sequence length="120" mass="13143">MSKKILIVEDEKPMAKALELKLTSEGFEVEIAADGVKAIELLESGAFDLMLLDLVMPGLDGFGVLQQIKDKNIKTNVIVSSNLGQEEDFKRAKDLGAVDYLVKSDTTLAQIVEKIKTYIG</sequence>
<dbReference type="SMART" id="SM00448">
    <property type="entry name" value="REC"/>
    <property type="match status" value="1"/>
</dbReference>
<dbReference type="InterPro" id="IPR011006">
    <property type="entry name" value="CheY-like_superfamily"/>
</dbReference>
<dbReference type="SUPFAM" id="SSF52172">
    <property type="entry name" value="CheY-like"/>
    <property type="match status" value="1"/>
</dbReference>
<accession>A0A2H0V417</accession>
<organism evidence="4 5">
    <name type="scientific">Candidatus Falkowbacteria bacterium CG10_big_fil_rev_8_21_14_0_10_39_11</name>
    <dbReference type="NCBI Taxonomy" id="1974565"/>
    <lineage>
        <taxon>Bacteria</taxon>
        <taxon>Candidatus Falkowiibacteriota</taxon>
    </lineage>
</organism>